<dbReference type="EMBL" id="MNCJ02000330">
    <property type="protein sequence ID" value="KAF5764974.1"/>
    <property type="molecule type" value="Genomic_DNA"/>
</dbReference>
<dbReference type="Gramene" id="mRNA:HanXRQr2_Chr15g0698281">
    <property type="protein sequence ID" value="mRNA:HanXRQr2_Chr15g0698281"/>
    <property type="gene ID" value="HanXRQr2_Chr15g0698281"/>
</dbReference>
<reference evidence="1" key="1">
    <citation type="journal article" date="2017" name="Nature">
        <title>The sunflower genome provides insights into oil metabolism, flowering and Asterid evolution.</title>
        <authorList>
            <person name="Badouin H."/>
            <person name="Gouzy J."/>
            <person name="Grassa C.J."/>
            <person name="Murat F."/>
            <person name="Staton S.E."/>
            <person name="Cottret L."/>
            <person name="Lelandais-Briere C."/>
            <person name="Owens G.L."/>
            <person name="Carrere S."/>
            <person name="Mayjonade B."/>
            <person name="Legrand L."/>
            <person name="Gill N."/>
            <person name="Kane N.C."/>
            <person name="Bowers J.E."/>
            <person name="Hubner S."/>
            <person name="Bellec A."/>
            <person name="Berard A."/>
            <person name="Berges H."/>
            <person name="Blanchet N."/>
            <person name="Boniface M.C."/>
            <person name="Brunel D."/>
            <person name="Catrice O."/>
            <person name="Chaidir N."/>
            <person name="Claudel C."/>
            <person name="Donnadieu C."/>
            <person name="Faraut T."/>
            <person name="Fievet G."/>
            <person name="Helmstetter N."/>
            <person name="King M."/>
            <person name="Knapp S.J."/>
            <person name="Lai Z."/>
            <person name="Le Paslier M.C."/>
            <person name="Lippi Y."/>
            <person name="Lorenzon L."/>
            <person name="Mandel J.R."/>
            <person name="Marage G."/>
            <person name="Marchand G."/>
            <person name="Marquand E."/>
            <person name="Bret-Mestries E."/>
            <person name="Morien E."/>
            <person name="Nambeesan S."/>
            <person name="Nguyen T."/>
            <person name="Pegot-Espagnet P."/>
            <person name="Pouilly N."/>
            <person name="Raftis F."/>
            <person name="Sallet E."/>
            <person name="Schiex T."/>
            <person name="Thomas J."/>
            <person name="Vandecasteele C."/>
            <person name="Vares D."/>
            <person name="Vear F."/>
            <person name="Vautrin S."/>
            <person name="Crespi M."/>
            <person name="Mangin B."/>
            <person name="Burke J.M."/>
            <person name="Salse J."/>
            <person name="Munos S."/>
            <person name="Vincourt P."/>
            <person name="Rieseberg L.H."/>
            <person name="Langlade N.B."/>
        </authorList>
    </citation>
    <scope>NUCLEOTIDE SEQUENCE</scope>
    <source>
        <tissue evidence="1">Leaves</tissue>
    </source>
</reference>
<sequence length="79" mass="8644">MSPKICFMPHGHATDLSLPVSSVVSINVNSFVRSNKFGELQHFSTWKKCANVSQSMSLYLFSSTHVAPICISIIVCNGI</sequence>
<dbReference type="Proteomes" id="UP000215914">
    <property type="component" value="Unassembled WGS sequence"/>
</dbReference>
<gene>
    <name evidence="1" type="ORF">HanXRQr2_Chr15g0698281</name>
</gene>
<organism evidence="1 2">
    <name type="scientific">Helianthus annuus</name>
    <name type="common">Common sunflower</name>
    <dbReference type="NCBI Taxonomy" id="4232"/>
    <lineage>
        <taxon>Eukaryota</taxon>
        <taxon>Viridiplantae</taxon>
        <taxon>Streptophyta</taxon>
        <taxon>Embryophyta</taxon>
        <taxon>Tracheophyta</taxon>
        <taxon>Spermatophyta</taxon>
        <taxon>Magnoliopsida</taxon>
        <taxon>eudicotyledons</taxon>
        <taxon>Gunneridae</taxon>
        <taxon>Pentapetalae</taxon>
        <taxon>asterids</taxon>
        <taxon>campanulids</taxon>
        <taxon>Asterales</taxon>
        <taxon>Asteraceae</taxon>
        <taxon>Asteroideae</taxon>
        <taxon>Heliantheae alliance</taxon>
        <taxon>Heliantheae</taxon>
        <taxon>Helianthus</taxon>
    </lineage>
</organism>
<name>A0A9K3E2Q5_HELAN</name>
<dbReference type="AlphaFoldDB" id="A0A9K3E2Q5"/>
<comment type="caution">
    <text evidence="1">The sequence shown here is derived from an EMBL/GenBank/DDBJ whole genome shotgun (WGS) entry which is preliminary data.</text>
</comment>
<reference evidence="1" key="2">
    <citation type="submission" date="2020-06" db="EMBL/GenBank/DDBJ databases">
        <title>Helianthus annuus Genome sequencing and assembly Release 2.</title>
        <authorList>
            <person name="Gouzy J."/>
            <person name="Langlade N."/>
            <person name="Munos S."/>
        </authorList>
    </citation>
    <scope>NUCLEOTIDE SEQUENCE</scope>
    <source>
        <tissue evidence="1">Leaves</tissue>
    </source>
</reference>
<proteinExistence type="predicted"/>
<evidence type="ECO:0000313" key="1">
    <source>
        <dbReference type="EMBL" id="KAF5764974.1"/>
    </source>
</evidence>
<keyword evidence="2" id="KW-1185">Reference proteome</keyword>
<protein>
    <submittedName>
        <fullName evidence="1">Uncharacterized protein</fullName>
    </submittedName>
</protein>
<accession>A0A9K3E2Q5</accession>
<evidence type="ECO:0000313" key="2">
    <source>
        <dbReference type="Proteomes" id="UP000215914"/>
    </source>
</evidence>